<evidence type="ECO:0000313" key="9">
    <source>
        <dbReference type="EMBL" id="KAD2394348.1"/>
    </source>
</evidence>
<keyword evidence="4" id="KW-0862">Zinc</keyword>
<dbReference type="InterPro" id="IPR013955">
    <property type="entry name" value="Rep_factor-A_C"/>
</dbReference>
<proteinExistence type="inferred from homology"/>
<dbReference type="Proteomes" id="UP000326396">
    <property type="component" value="Linkage Group LG9"/>
</dbReference>
<feature type="domain" description="Replication protein A 70 kDa DNA-binding subunit B/D first OB fold" evidence="6">
    <location>
        <begin position="7"/>
        <end position="111"/>
    </location>
</feature>
<dbReference type="GO" id="GO:0003677">
    <property type="term" value="F:DNA binding"/>
    <property type="evidence" value="ECO:0007669"/>
    <property type="project" value="UniProtKB-KW"/>
</dbReference>
<dbReference type="InterPro" id="IPR003871">
    <property type="entry name" value="RFA1B/D_OB_1st"/>
</dbReference>
<protein>
    <recommendedName>
        <fullName evidence="11">Replication factor A C-terminal domain-containing protein</fullName>
    </recommendedName>
</protein>
<dbReference type="CDD" id="cd04480">
    <property type="entry name" value="RPA1_DBD_A_like"/>
    <property type="match status" value="1"/>
</dbReference>
<dbReference type="CDD" id="cd04481">
    <property type="entry name" value="RPA1_DBD_B_like"/>
    <property type="match status" value="1"/>
</dbReference>
<evidence type="ECO:0008006" key="11">
    <source>
        <dbReference type="Google" id="ProtNLM"/>
    </source>
</evidence>
<dbReference type="CDD" id="cd04476">
    <property type="entry name" value="RPA1_DBD_C"/>
    <property type="match status" value="1"/>
</dbReference>
<dbReference type="EMBL" id="SZYD01000019">
    <property type="protein sequence ID" value="KAD2394348.1"/>
    <property type="molecule type" value="Genomic_DNA"/>
</dbReference>
<evidence type="ECO:0000259" key="7">
    <source>
        <dbReference type="Pfam" id="PF08646"/>
    </source>
</evidence>
<dbReference type="SUPFAM" id="SSF50249">
    <property type="entry name" value="Nucleic acid-binding proteins"/>
    <property type="match status" value="3"/>
</dbReference>
<keyword evidence="10" id="KW-1185">Reference proteome</keyword>
<evidence type="ECO:0000256" key="4">
    <source>
        <dbReference type="ARBA" id="ARBA00022833"/>
    </source>
</evidence>
<dbReference type="Pfam" id="PF16900">
    <property type="entry name" value="REPA_OB_2"/>
    <property type="match status" value="1"/>
</dbReference>
<keyword evidence="3" id="KW-0863">Zinc-finger</keyword>
<dbReference type="InterPro" id="IPR031657">
    <property type="entry name" value="REPA_OB_2"/>
</dbReference>
<keyword evidence="2" id="KW-0479">Metal-binding</keyword>
<reference evidence="9 10" key="1">
    <citation type="submission" date="2019-05" db="EMBL/GenBank/DDBJ databases">
        <title>Mikania micrantha, genome provides insights into the molecular mechanism of rapid growth.</title>
        <authorList>
            <person name="Liu B."/>
        </authorList>
    </citation>
    <scope>NUCLEOTIDE SEQUENCE [LARGE SCALE GENOMIC DNA]</scope>
    <source>
        <strain evidence="9">NLD-2019</strain>
        <tissue evidence="9">Leaf</tissue>
    </source>
</reference>
<dbReference type="Gene3D" id="2.40.50.140">
    <property type="entry name" value="Nucleic acid-binding proteins"/>
    <property type="match status" value="3"/>
</dbReference>
<sequence length="565" mass="64447">MADQNISMLNQLNVYKTDSVVRVRIIRLWRQADNENPSETYSIDMILMDEQENKIHASVLKKFCPKVEGLFVEKECMLIKNPTLGKIYSKFMSVDNPHKLNFAYATKVNKCEDFGGHLYGFKFTSFDLLLQNLVPQNQSIDVIGFVATYYKMEDVTKKDGTQSKRMCLQVQDLEQRKITLTLWGTYAQQMSDYLSTNEDDGHVVIILQFGFFTYYNGRASISNSYNVTRLLINEEIDEILSFKKMLDLLACTPGASSSNGISRPSMLLSFHDDFLISTEFKHIAEVDGIREAMSFIIFGTIKFIPRDVKWYYHACKSCNKKVTPVMISKQALDGSCDDEEQGYECNNSGCQGKVVEAVLRYKILVKVQDSTGVLDLVLWDREAKKLLMKSANVLLEEILSGDIDMDLFPEDFKKLVDKSFAFKVQITDYNLNHDYKFYTISKLTQDPTILCELQKKLNFDQNTNSDSMHGISQSFPSDDTINFKDTDVVSMSGDNTTPLSRLESSTGNNILEKSKTTAINLKRNLVEVYDDDEAQGYSTNKSRTTSKTIGKENEKHNLIIPKIEK</sequence>
<dbReference type="GO" id="GO:0008270">
    <property type="term" value="F:zinc ion binding"/>
    <property type="evidence" value="ECO:0007669"/>
    <property type="project" value="UniProtKB-KW"/>
</dbReference>
<organism evidence="9 10">
    <name type="scientific">Mikania micrantha</name>
    <name type="common">bitter vine</name>
    <dbReference type="NCBI Taxonomy" id="192012"/>
    <lineage>
        <taxon>Eukaryota</taxon>
        <taxon>Viridiplantae</taxon>
        <taxon>Streptophyta</taxon>
        <taxon>Embryophyta</taxon>
        <taxon>Tracheophyta</taxon>
        <taxon>Spermatophyta</taxon>
        <taxon>Magnoliopsida</taxon>
        <taxon>eudicotyledons</taxon>
        <taxon>Gunneridae</taxon>
        <taxon>Pentapetalae</taxon>
        <taxon>asterids</taxon>
        <taxon>campanulids</taxon>
        <taxon>Asterales</taxon>
        <taxon>Asteraceae</taxon>
        <taxon>Asteroideae</taxon>
        <taxon>Heliantheae alliance</taxon>
        <taxon>Eupatorieae</taxon>
        <taxon>Mikania</taxon>
    </lineage>
</organism>
<evidence type="ECO:0000256" key="2">
    <source>
        <dbReference type="ARBA" id="ARBA00022723"/>
    </source>
</evidence>
<comment type="similarity">
    <text evidence="1">Belongs to the replication factor A protein 1 family.</text>
</comment>
<evidence type="ECO:0000256" key="1">
    <source>
        <dbReference type="ARBA" id="ARBA00005690"/>
    </source>
</evidence>
<gene>
    <name evidence="9" type="ORF">E3N88_41325</name>
</gene>
<dbReference type="Pfam" id="PF02721">
    <property type="entry name" value="DUF223"/>
    <property type="match status" value="1"/>
</dbReference>
<evidence type="ECO:0000256" key="5">
    <source>
        <dbReference type="ARBA" id="ARBA00023125"/>
    </source>
</evidence>
<comment type="caution">
    <text evidence="9">The sequence shown here is derived from an EMBL/GenBank/DDBJ whole genome shotgun (WGS) entry which is preliminary data.</text>
</comment>
<dbReference type="PANTHER" id="PTHR47165">
    <property type="entry name" value="OS03G0429900 PROTEIN"/>
    <property type="match status" value="1"/>
</dbReference>
<evidence type="ECO:0000256" key="3">
    <source>
        <dbReference type="ARBA" id="ARBA00022771"/>
    </source>
</evidence>
<dbReference type="Pfam" id="PF08646">
    <property type="entry name" value="Rep_fac-A_C"/>
    <property type="match status" value="1"/>
</dbReference>
<evidence type="ECO:0000259" key="6">
    <source>
        <dbReference type="Pfam" id="PF02721"/>
    </source>
</evidence>
<feature type="domain" description="Replication protein A OB" evidence="8">
    <location>
        <begin position="134"/>
        <end position="206"/>
    </location>
</feature>
<name>A0A5N6LSF9_9ASTR</name>
<evidence type="ECO:0000259" key="8">
    <source>
        <dbReference type="Pfam" id="PF16900"/>
    </source>
</evidence>
<evidence type="ECO:0000313" key="10">
    <source>
        <dbReference type="Proteomes" id="UP000326396"/>
    </source>
</evidence>
<dbReference type="AlphaFoldDB" id="A0A5N6LSF9"/>
<dbReference type="InterPro" id="IPR012340">
    <property type="entry name" value="NA-bd_OB-fold"/>
</dbReference>
<keyword evidence="5" id="KW-0238">DNA-binding</keyword>
<dbReference type="PANTHER" id="PTHR47165:SF4">
    <property type="entry name" value="OS03G0429900 PROTEIN"/>
    <property type="match status" value="1"/>
</dbReference>
<dbReference type="InterPro" id="IPR047192">
    <property type="entry name" value="Euk_RPA1_DBD_C"/>
</dbReference>
<accession>A0A5N6LSF9</accession>
<feature type="domain" description="Replication factor A C-terminal" evidence="7">
    <location>
        <begin position="296"/>
        <end position="433"/>
    </location>
</feature>
<dbReference type="OrthoDB" id="1931061at2759"/>